<dbReference type="EMBL" id="KN832879">
    <property type="protein sequence ID" value="KIM99179.1"/>
    <property type="molecule type" value="Genomic_DNA"/>
</dbReference>
<dbReference type="SUPFAM" id="SSF51735">
    <property type="entry name" value="NAD(P)-binding Rossmann-fold domains"/>
    <property type="match status" value="1"/>
</dbReference>
<dbReference type="HOGENOM" id="CLU_010194_2_9_1"/>
<organism evidence="3 4">
    <name type="scientific">Oidiodendron maius (strain Zn)</name>
    <dbReference type="NCBI Taxonomy" id="913774"/>
    <lineage>
        <taxon>Eukaryota</taxon>
        <taxon>Fungi</taxon>
        <taxon>Dikarya</taxon>
        <taxon>Ascomycota</taxon>
        <taxon>Pezizomycotina</taxon>
        <taxon>Leotiomycetes</taxon>
        <taxon>Leotiomycetes incertae sedis</taxon>
        <taxon>Myxotrichaceae</taxon>
        <taxon>Oidiodendron</taxon>
    </lineage>
</organism>
<dbReference type="InterPro" id="IPR036291">
    <property type="entry name" value="NAD(P)-bd_dom_sf"/>
</dbReference>
<keyword evidence="2" id="KW-0560">Oxidoreductase</keyword>
<comment type="similarity">
    <text evidence="1">Belongs to the short-chain dehydrogenases/reductases (SDR) family.</text>
</comment>
<dbReference type="PANTHER" id="PTHR43976">
    <property type="entry name" value="SHORT CHAIN DEHYDROGENASE"/>
    <property type="match status" value="1"/>
</dbReference>
<dbReference type="Proteomes" id="UP000054321">
    <property type="component" value="Unassembled WGS sequence"/>
</dbReference>
<evidence type="ECO:0000313" key="4">
    <source>
        <dbReference type="Proteomes" id="UP000054321"/>
    </source>
</evidence>
<protein>
    <recommendedName>
        <fullName evidence="5">Ketoreductase (KR) domain-containing protein</fullName>
    </recommendedName>
</protein>
<reference evidence="3 4" key="1">
    <citation type="submission" date="2014-04" db="EMBL/GenBank/DDBJ databases">
        <authorList>
            <consortium name="DOE Joint Genome Institute"/>
            <person name="Kuo A."/>
            <person name="Martino E."/>
            <person name="Perotto S."/>
            <person name="Kohler A."/>
            <person name="Nagy L.G."/>
            <person name="Floudas D."/>
            <person name="Copeland A."/>
            <person name="Barry K.W."/>
            <person name="Cichocki N."/>
            <person name="Veneault-Fourrey C."/>
            <person name="LaButti K."/>
            <person name="Lindquist E.A."/>
            <person name="Lipzen A."/>
            <person name="Lundell T."/>
            <person name="Morin E."/>
            <person name="Murat C."/>
            <person name="Sun H."/>
            <person name="Tunlid A."/>
            <person name="Henrissat B."/>
            <person name="Grigoriev I.V."/>
            <person name="Hibbett D.S."/>
            <person name="Martin F."/>
            <person name="Nordberg H.P."/>
            <person name="Cantor M.N."/>
            <person name="Hua S.X."/>
        </authorList>
    </citation>
    <scope>NUCLEOTIDE SEQUENCE [LARGE SCALE GENOMIC DNA]</scope>
    <source>
        <strain evidence="3 4">Zn</strain>
    </source>
</reference>
<dbReference type="InterPro" id="IPR051911">
    <property type="entry name" value="SDR_oxidoreductase"/>
</dbReference>
<reference evidence="4" key="2">
    <citation type="submission" date="2015-01" db="EMBL/GenBank/DDBJ databases">
        <title>Evolutionary Origins and Diversification of the Mycorrhizal Mutualists.</title>
        <authorList>
            <consortium name="DOE Joint Genome Institute"/>
            <consortium name="Mycorrhizal Genomics Consortium"/>
            <person name="Kohler A."/>
            <person name="Kuo A."/>
            <person name="Nagy L.G."/>
            <person name="Floudas D."/>
            <person name="Copeland A."/>
            <person name="Barry K.W."/>
            <person name="Cichocki N."/>
            <person name="Veneault-Fourrey C."/>
            <person name="LaButti K."/>
            <person name="Lindquist E.A."/>
            <person name="Lipzen A."/>
            <person name="Lundell T."/>
            <person name="Morin E."/>
            <person name="Murat C."/>
            <person name="Riley R."/>
            <person name="Ohm R."/>
            <person name="Sun H."/>
            <person name="Tunlid A."/>
            <person name="Henrissat B."/>
            <person name="Grigoriev I.V."/>
            <person name="Hibbett D.S."/>
            <person name="Martin F."/>
        </authorList>
    </citation>
    <scope>NUCLEOTIDE SEQUENCE [LARGE SCALE GENOMIC DNA]</scope>
    <source>
        <strain evidence="4">Zn</strain>
    </source>
</reference>
<evidence type="ECO:0000313" key="3">
    <source>
        <dbReference type="EMBL" id="KIM99179.1"/>
    </source>
</evidence>
<accession>A0A0C3H7G1</accession>
<evidence type="ECO:0000256" key="1">
    <source>
        <dbReference type="ARBA" id="ARBA00006484"/>
    </source>
</evidence>
<dbReference type="GO" id="GO:0016491">
    <property type="term" value="F:oxidoreductase activity"/>
    <property type="evidence" value="ECO:0007669"/>
    <property type="project" value="UniProtKB-KW"/>
</dbReference>
<dbReference type="AlphaFoldDB" id="A0A0C3H7G1"/>
<dbReference type="OrthoDB" id="1274115at2759"/>
<dbReference type="Gene3D" id="3.40.50.720">
    <property type="entry name" value="NAD(P)-binding Rossmann-like Domain"/>
    <property type="match status" value="1"/>
</dbReference>
<keyword evidence="4" id="KW-1185">Reference proteome</keyword>
<dbReference type="InParanoid" id="A0A0C3H7G1"/>
<feature type="non-terminal residue" evidence="3">
    <location>
        <position position="1"/>
    </location>
</feature>
<proteinExistence type="inferred from homology"/>
<evidence type="ECO:0000256" key="2">
    <source>
        <dbReference type="ARBA" id="ARBA00023002"/>
    </source>
</evidence>
<evidence type="ECO:0008006" key="5">
    <source>
        <dbReference type="Google" id="ProtNLM"/>
    </source>
</evidence>
<name>A0A0C3H7G1_OIDMZ</name>
<gene>
    <name evidence="3" type="ORF">OIDMADRAFT_126792</name>
</gene>
<dbReference type="STRING" id="913774.A0A0C3H7G1"/>
<sequence>QQKSGTTAFIGSLSGWIGHPGTSAYAGSKFASNHFGRETVNLGYKPSLFEPGRFRTNLISSDNMKAPRSKNPEYEGFSSGVLLDLAREDRTQPGDPVKLVEIILDVIRQEGDARGREIPFQLPLGIDCYDDIKVKYGETLQLLKEWESTIRSTDHVDQINL</sequence>
<dbReference type="PANTHER" id="PTHR43976:SF16">
    <property type="entry name" value="SHORT-CHAIN DEHYDROGENASE_REDUCTASE FAMILY PROTEIN"/>
    <property type="match status" value="1"/>
</dbReference>